<feature type="domain" description="RagB/SusD" evidence="7">
    <location>
        <begin position="325"/>
        <end position="458"/>
    </location>
</feature>
<dbReference type="AlphaFoldDB" id="A0A101CHC9"/>
<evidence type="ECO:0000259" key="8">
    <source>
        <dbReference type="Pfam" id="PF14322"/>
    </source>
</evidence>
<keyword evidence="4" id="KW-0472">Membrane</keyword>
<evidence type="ECO:0000256" key="3">
    <source>
        <dbReference type="ARBA" id="ARBA00022729"/>
    </source>
</evidence>
<name>A0A101CHC9_9FLAO</name>
<evidence type="ECO:0000256" key="2">
    <source>
        <dbReference type="ARBA" id="ARBA00006275"/>
    </source>
</evidence>
<reference evidence="9 10" key="1">
    <citation type="submission" date="2015-10" db="EMBL/GenBank/DDBJ databases">
        <title>Genome sequence of Chryseobacterium greenlandense.</title>
        <authorList>
            <person name="Newman J."/>
            <person name="Fischer K."/>
            <person name="Miller J."/>
        </authorList>
    </citation>
    <scope>NUCLEOTIDE SEQUENCE [LARGE SCALE GENOMIC DNA]</scope>
    <source>
        <strain evidence="9 10">UMB34</strain>
    </source>
</reference>
<comment type="subcellular location">
    <subcellularLocation>
        <location evidence="1">Cell outer membrane</location>
    </subcellularLocation>
</comment>
<evidence type="ECO:0000313" key="10">
    <source>
        <dbReference type="Proteomes" id="UP000054388"/>
    </source>
</evidence>
<dbReference type="Gene3D" id="1.25.40.390">
    <property type="match status" value="1"/>
</dbReference>
<feature type="chain" id="PRO_5007094846" evidence="6">
    <location>
        <begin position="23"/>
        <end position="458"/>
    </location>
</feature>
<evidence type="ECO:0000256" key="4">
    <source>
        <dbReference type="ARBA" id="ARBA00023136"/>
    </source>
</evidence>
<protein>
    <submittedName>
        <fullName evidence="9">Glycan metabolism protein RagB</fullName>
    </submittedName>
</protein>
<evidence type="ECO:0000313" key="9">
    <source>
        <dbReference type="EMBL" id="KUJ56239.1"/>
    </source>
</evidence>
<dbReference type="Pfam" id="PF07980">
    <property type="entry name" value="SusD_RagB"/>
    <property type="match status" value="1"/>
</dbReference>
<dbReference type="SUPFAM" id="SSF48452">
    <property type="entry name" value="TPR-like"/>
    <property type="match status" value="1"/>
</dbReference>
<feature type="signal peptide" evidence="6">
    <location>
        <begin position="1"/>
        <end position="22"/>
    </location>
</feature>
<dbReference type="CDD" id="cd08977">
    <property type="entry name" value="SusD"/>
    <property type="match status" value="1"/>
</dbReference>
<dbReference type="GO" id="GO:0009279">
    <property type="term" value="C:cell outer membrane"/>
    <property type="evidence" value="ECO:0007669"/>
    <property type="project" value="UniProtKB-SubCell"/>
</dbReference>
<gene>
    <name evidence="9" type="ORF">AR686_06600</name>
</gene>
<dbReference type="InterPro" id="IPR012944">
    <property type="entry name" value="SusD_RagB_dom"/>
</dbReference>
<sequence length="458" mass="51968">MKTKIKKIAWAGMLSILTTCFSCEKMLEVETPENQIDKKMVFEDVQTANAALAGLYAGIRDNSMIAGDQMGPILGTYTDDLENHAVTTANGIIDIYRNQHIENNSVIYSAWSANYQQVYTANAILEGLEFSQALPQSQKQRIKGEALFLRSLLLYYQQQLFGDIPYPVTTNYMINRTITKTPSAEVLERLESDLRESADLLSDAYTNAERIFVNKKGVEMLLAKVLMQQNRWQEAEVLWKGIIQSSLYTWEPDVSKVFLKAGKHIIFQLKPALAGDPTMEANIYYFGTVAPTNYSLSTNLYNSFAVADQRRQKWIAAVPVGSTVWYRADKYKVRLNNSTEYSIVFRLEEAYLMLAECLAQQNKISEALPYVNATRLRAGLTALPTSTTQGNLLNAVLDENRKEFFAEMGKRFFDLKRAGKLNELLPAKPNWKPFHQLWPVPQKELLLNPAMNPQNTGY</sequence>
<comment type="similarity">
    <text evidence="2">Belongs to the SusD family.</text>
</comment>
<dbReference type="InterPro" id="IPR033985">
    <property type="entry name" value="SusD-like_N"/>
</dbReference>
<dbReference type="RefSeq" id="WP_059136245.1">
    <property type="nucleotide sequence ID" value="NZ_LMAI01000004.1"/>
</dbReference>
<organism evidence="9 10">
    <name type="scientific">Chryseobacterium aquaticum subsp. greenlandense</name>
    <dbReference type="NCBI Taxonomy" id="345663"/>
    <lineage>
        <taxon>Bacteria</taxon>
        <taxon>Pseudomonadati</taxon>
        <taxon>Bacteroidota</taxon>
        <taxon>Flavobacteriia</taxon>
        <taxon>Flavobacteriales</taxon>
        <taxon>Weeksellaceae</taxon>
        <taxon>Chryseobacterium group</taxon>
        <taxon>Chryseobacterium</taxon>
    </lineage>
</organism>
<dbReference type="EMBL" id="LMAI01000004">
    <property type="protein sequence ID" value="KUJ56239.1"/>
    <property type="molecule type" value="Genomic_DNA"/>
</dbReference>
<evidence type="ECO:0000256" key="6">
    <source>
        <dbReference type="SAM" id="SignalP"/>
    </source>
</evidence>
<evidence type="ECO:0000259" key="7">
    <source>
        <dbReference type="Pfam" id="PF07980"/>
    </source>
</evidence>
<keyword evidence="5" id="KW-0998">Cell outer membrane</keyword>
<feature type="domain" description="SusD-like N-terminal" evidence="8">
    <location>
        <begin position="49"/>
        <end position="225"/>
    </location>
</feature>
<comment type="caution">
    <text evidence="9">The sequence shown here is derived from an EMBL/GenBank/DDBJ whole genome shotgun (WGS) entry which is preliminary data.</text>
</comment>
<accession>A0A101CHC9</accession>
<evidence type="ECO:0000256" key="5">
    <source>
        <dbReference type="ARBA" id="ARBA00023237"/>
    </source>
</evidence>
<dbReference type="Proteomes" id="UP000054388">
    <property type="component" value="Unassembled WGS sequence"/>
</dbReference>
<dbReference type="InterPro" id="IPR011990">
    <property type="entry name" value="TPR-like_helical_dom_sf"/>
</dbReference>
<evidence type="ECO:0000256" key="1">
    <source>
        <dbReference type="ARBA" id="ARBA00004442"/>
    </source>
</evidence>
<keyword evidence="3 6" id="KW-0732">Signal</keyword>
<dbReference type="Pfam" id="PF14322">
    <property type="entry name" value="SusD-like_3"/>
    <property type="match status" value="1"/>
</dbReference>
<proteinExistence type="inferred from homology"/>